<name>A0A0G4K9G0_9SPIR</name>
<feature type="domain" description="DNA polymerase III beta sliding clamp N-terminal" evidence="11">
    <location>
        <begin position="1"/>
        <end position="122"/>
    </location>
</feature>
<keyword evidence="15" id="KW-1185">Reference proteome</keyword>
<dbReference type="InterPro" id="IPR022635">
    <property type="entry name" value="DNA_polIII_beta_C"/>
</dbReference>
<evidence type="ECO:0000256" key="7">
    <source>
        <dbReference type="ARBA" id="ARBA00022705"/>
    </source>
</evidence>
<evidence type="ECO:0000256" key="8">
    <source>
        <dbReference type="ARBA" id="ARBA00022932"/>
    </source>
</evidence>
<evidence type="ECO:0000259" key="11">
    <source>
        <dbReference type="Pfam" id="PF00712"/>
    </source>
</evidence>
<keyword evidence="7 10" id="KW-0235">DNA replication</keyword>
<keyword evidence="6 10" id="KW-0548">Nucleotidyltransferase</keyword>
<dbReference type="Pfam" id="PF02768">
    <property type="entry name" value="DNA_pol3_beta_3"/>
    <property type="match status" value="1"/>
</dbReference>
<evidence type="ECO:0000256" key="4">
    <source>
        <dbReference type="ARBA" id="ARBA00022490"/>
    </source>
</evidence>
<evidence type="ECO:0000259" key="13">
    <source>
        <dbReference type="Pfam" id="PF02768"/>
    </source>
</evidence>
<proteinExistence type="inferred from homology"/>
<keyword evidence="8 10" id="KW-0239">DNA-directed DNA polymerase</keyword>
<feature type="domain" description="DNA polymerase III beta sliding clamp C-terminal" evidence="13">
    <location>
        <begin position="250"/>
        <end position="370"/>
    </location>
</feature>
<dbReference type="SMART" id="SM00480">
    <property type="entry name" value="POL3Bc"/>
    <property type="match status" value="1"/>
</dbReference>
<evidence type="ECO:0000256" key="6">
    <source>
        <dbReference type="ARBA" id="ARBA00022695"/>
    </source>
</evidence>
<dbReference type="PANTHER" id="PTHR30478:SF0">
    <property type="entry name" value="BETA SLIDING CLAMP"/>
    <property type="match status" value="1"/>
</dbReference>
<evidence type="ECO:0000256" key="9">
    <source>
        <dbReference type="ARBA" id="ARBA00023125"/>
    </source>
</evidence>
<evidence type="ECO:0000313" key="14">
    <source>
        <dbReference type="EMBL" id="CRF34416.1"/>
    </source>
</evidence>
<dbReference type="GO" id="GO:0008408">
    <property type="term" value="F:3'-5' exonuclease activity"/>
    <property type="evidence" value="ECO:0007669"/>
    <property type="project" value="InterPro"/>
</dbReference>
<dbReference type="InterPro" id="IPR022634">
    <property type="entry name" value="DNA_polIII_beta_N"/>
</dbReference>
<evidence type="ECO:0000256" key="10">
    <source>
        <dbReference type="PIRNR" id="PIRNR000804"/>
    </source>
</evidence>
<dbReference type="AlphaFoldDB" id="A0A0G4K9G0"/>
<comment type="subcellular location">
    <subcellularLocation>
        <location evidence="1 10">Cytoplasm</location>
    </subcellularLocation>
</comment>
<dbReference type="PIRSF" id="PIRSF000804">
    <property type="entry name" value="DNA_pol_III_b"/>
    <property type="match status" value="1"/>
</dbReference>
<dbReference type="EMBL" id="CVLB01000002">
    <property type="protein sequence ID" value="CRF34416.1"/>
    <property type="molecule type" value="Genomic_DNA"/>
</dbReference>
<dbReference type="GO" id="GO:0006271">
    <property type="term" value="P:DNA strand elongation involved in DNA replication"/>
    <property type="evidence" value="ECO:0007669"/>
    <property type="project" value="TreeGrafter"/>
</dbReference>
<dbReference type="GO" id="GO:0009360">
    <property type="term" value="C:DNA polymerase III complex"/>
    <property type="evidence" value="ECO:0007669"/>
    <property type="project" value="InterPro"/>
</dbReference>
<feature type="domain" description="DNA polymerase III beta sliding clamp central" evidence="12">
    <location>
        <begin position="133"/>
        <end position="248"/>
    </location>
</feature>
<dbReference type="InterPro" id="IPR022637">
    <property type="entry name" value="DNA_polIII_beta_cen"/>
</dbReference>
<keyword evidence="4 10" id="KW-0963">Cytoplasm</keyword>
<gene>
    <name evidence="14" type="ORF">BRSU_2006</name>
</gene>
<comment type="function">
    <text evidence="10">Confers DNA tethering and processivity to DNA polymerases and other proteins. Acts as a clamp, forming a ring around DNA (a reaction catalyzed by the clamp-loading complex) which diffuses in an ATP-independent manner freely and bidirectionally along dsDNA. Initially characterized for its ability to contact the catalytic subunit of DNA polymerase III (Pol III), a complex, multichain enzyme responsible for most of the replicative synthesis in bacteria; Pol III exhibits 3'-5' exonuclease proofreading activity. The beta chain is required for initiation of replication as well as for processivity of DNA replication.</text>
</comment>
<organism evidence="14 15">
    <name type="scientific">Brachyspira suanatina</name>
    <dbReference type="NCBI Taxonomy" id="381802"/>
    <lineage>
        <taxon>Bacteria</taxon>
        <taxon>Pseudomonadati</taxon>
        <taxon>Spirochaetota</taxon>
        <taxon>Spirochaetia</taxon>
        <taxon>Brachyspirales</taxon>
        <taxon>Brachyspiraceae</taxon>
        <taxon>Brachyspira</taxon>
    </lineage>
</organism>
<comment type="similarity">
    <text evidence="2 10">Belongs to the beta sliding clamp family.</text>
</comment>
<dbReference type="Pfam" id="PF02767">
    <property type="entry name" value="DNA_pol3_beta_2"/>
    <property type="match status" value="1"/>
</dbReference>
<dbReference type="OrthoDB" id="8421503at2"/>
<keyword evidence="5 10" id="KW-0808">Transferase</keyword>
<evidence type="ECO:0000256" key="5">
    <source>
        <dbReference type="ARBA" id="ARBA00022679"/>
    </source>
</evidence>
<dbReference type="Gene3D" id="3.70.10.10">
    <property type="match status" value="1"/>
</dbReference>
<dbReference type="NCBIfam" id="TIGR00663">
    <property type="entry name" value="dnan"/>
    <property type="match status" value="1"/>
</dbReference>
<evidence type="ECO:0000256" key="2">
    <source>
        <dbReference type="ARBA" id="ARBA00010752"/>
    </source>
</evidence>
<evidence type="ECO:0000259" key="12">
    <source>
        <dbReference type="Pfam" id="PF02767"/>
    </source>
</evidence>
<dbReference type="InterPro" id="IPR001001">
    <property type="entry name" value="DNA_polIII_beta"/>
</dbReference>
<dbReference type="InterPro" id="IPR046938">
    <property type="entry name" value="DNA_clamp_sf"/>
</dbReference>
<evidence type="ECO:0000256" key="1">
    <source>
        <dbReference type="ARBA" id="ARBA00004496"/>
    </source>
</evidence>
<comment type="subunit">
    <text evidence="10">Forms a ring-shaped head-to-tail homodimer around DNA.</text>
</comment>
<dbReference type="Pfam" id="PF00712">
    <property type="entry name" value="DNA_pol3_beta"/>
    <property type="match status" value="1"/>
</dbReference>
<dbReference type="PANTHER" id="PTHR30478">
    <property type="entry name" value="DNA POLYMERASE III SUBUNIT BETA"/>
    <property type="match status" value="1"/>
</dbReference>
<dbReference type="GO" id="GO:0003887">
    <property type="term" value="F:DNA-directed DNA polymerase activity"/>
    <property type="evidence" value="ECO:0007669"/>
    <property type="project" value="UniProtKB-UniRule"/>
</dbReference>
<reference evidence="15" key="1">
    <citation type="submission" date="2015-04" db="EMBL/GenBank/DDBJ databases">
        <authorList>
            <person name="Mushtaq Mamoona"/>
        </authorList>
    </citation>
    <scope>NUCLEOTIDE SEQUENCE [LARGE SCALE GENOMIC DNA]</scope>
    <source>
        <strain evidence="15">AN4859/03</strain>
    </source>
</reference>
<dbReference type="GO" id="GO:0005737">
    <property type="term" value="C:cytoplasm"/>
    <property type="evidence" value="ECO:0007669"/>
    <property type="project" value="UniProtKB-SubCell"/>
</dbReference>
<evidence type="ECO:0000256" key="3">
    <source>
        <dbReference type="ARBA" id="ARBA00021035"/>
    </source>
</evidence>
<protein>
    <recommendedName>
        <fullName evidence="3 10">Beta sliding clamp</fullName>
    </recommendedName>
</protein>
<evidence type="ECO:0000313" key="15">
    <source>
        <dbReference type="Proteomes" id="UP000043763"/>
    </source>
</evidence>
<accession>A0A0G4K9G0</accession>
<keyword evidence="9" id="KW-0238">DNA-binding</keyword>
<dbReference type="SUPFAM" id="SSF55979">
    <property type="entry name" value="DNA clamp"/>
    <property type="match status" value="3"/>
</dbReference>
<dbReference type="Gene3D" id="3.10.150.10">
    <property type="entry name" value="DNA Polymerase III, subunit A, domain 2"/>
    <property type="match status" value="1"/>
</dbReference>
<dbReference type="RefSeq" id="WP_048595210.1">
    <property type="nucleotide sequence ID" value="NZ_CVLB01000002.1"/>
</dbReference>
<dbReference type="GO" id="GO:0003677">
    <property type="term" value="F:DNA binding"/>
    <property type="evidence" value="ECO:0007669"/>
    <property type="project" value="UniProtKB-UniRule"/>
</dbReference>
<dbReference type="CDD" id="cd00140">
    <property type="entry name" value="beta_clamp"/>
    <property type="match status" value="1"/>
</dbReference>
<dbReference type="Proteomes" id="UP000043763">
    <property type="component" value="Unassembled WGS sequence"/>
</dbReference>
<sequence length="375" mass="42541">MRFRCLKKDIVKSIGVTENVVEGKVIYNIESNVLFHLAGNMLTLTATDGSVWARSRIILDDCEGEGAVAVYAKKISSILKEMPDGLITINVEENEKINIESENGKTKHLIIGMKTDDFPAYPESDGDISYIMLPTKELVTMINKTISSIAKEPFKPALRGICFEKTDSKFLAVATDGRRMAVIEREFEGVENGSFSIIIEPKVLNEILVTANYDEVEQVKMGVDGQQVYFQVGKYDFVSSLIEGKYPNFRQVIPKEFAYSFRVNKNDLLDAIRRIVPMINDVRSKRMILTVSEESLKVKGINQEMGESLEEIDIKYSGEEHSVAYNYTYIQDVIKQIDSEIVTFMVNKDSSPTMVKEIEREDYYYIIMPMSIGEE</sequence>